<dbReference type="Pfam" id="PF00106">
    <property type="entry name" value="adh_short"/>
    <property type="match status" value="1"/>
</dbReference>
<dbReference type="GO" id="GO:0016491">
    <property type="term" value="F:oxidoreductase activity"/>
    <property type="evidence" value="ECO:0007669"/>
    <property type="project" value="UniProtKB-KW"/>
</dbReference>
<dbReference type="Proteomes" id="UP000583454">
    <property type="component" value="Unassembled WGS sequence"/>
</dbReference>
<reference evidence="5 6" key="1">
    <citation type="submission" date="2020-08" db="EMBL/GenBank/DDBJ databases">
        <title>Genomic Encyclopedia of Type Strains, Phase IV (KMG-IV): sequencing the most valuable type-strain genomes for metagenomic binning, comparative biology and taxonomic classification.</title>
        <authorList>
            <person name="Goeker M."/>
        </authorList>
    </citation>
    <scope>NUCLEOTIDE SEQUENCE [LARGE SCALE GENOMIC DNA]</scope>
    <source>
        <strain evidence="5 6">DSM 2163</strain>
    </source>
</reference>
<evidence type="ECO:0000313" key="6">
    <source>
        <dbReference type="Proteomes" id="UP000583454"/>
    </source>
</evidence>
<comment type="similarity">
    <text evidence="1 3">Belongs to the short-chain dehydrogenases/reductases (SDR) family.</text>
</comment>
<feature type="domain" description="Ketoreductase" evidence="4">
    <location>
        <begin position="17"/>
        <end position="201"/>
    </location>
</feature>
<dbReference type="PANTHER" id="PTHR44196:SF1">
    <property type="entry name" value="DEHYDROGENASE_REDUCTASE SDR FAMILY MEMBER 7B"/>
    <property type="match status" value="1"/>
</dbReference>
<gene>
    <name evidence="5" type="ORF">HNR00_004105</name>
</gene>
<dbReference type="AlphaFoldDB" id="A0A840ZR70"/>
<dbReference type="InterPro" id="IPR036291">
    <property type="entry name" value="NAD(P)-bd_dom_sf"/>
</dbReference>
<keyword evidence="6" id="KW-1185">Reference proteome</keyword>
<dbReference type="PANTHER" id="PTHR44196">
    <property type="entry name" value="DEHYDROGENASE/REDUCTASE SDR FAMILY MEMBER 7B"/>
    <property type="match status" value="1"/>
</dbReference>
<name>A0A840ZR70_9HYPH</name>
<evidence type="ECO:0000259" key="4">
    <source>
        <dbReference type="SMART" id="SM00822"/>
    </source>
</evidence>
<dbReference type="SUPFAM" id="SSF51735">
    <property type="entry name" value="NAD(P)-binding Rossmann-fold domains"/>
    <property type="match status" value="1"/>
</dbReference>
<dbReference type="PROSITE" id="PS00061">
    <property type="entry name" value="ADH_SHORT"/>
    <property type="match status" value="1"/>
</dbReference>
<dbReference type="Gene3D" id="3.40.50.720">
    <property type="entry name" value="NAD(P)-binding Rossmann-like Domain"/>
    <property type="match status" value="1"/>
</dbReference>
<evidence type="ECO:0000313" key="5">
    <source>
        <dbReference type="EMBL" id="MBB5759371.1"/>
    </source>
</evidence>
<evidence type="ECO:0000256" key="2">
    <source>
        <dbReference type="ARBA" id="ARBA00023002"/>
    </source>
</evidence>
<dbReference type="InterPro" id="IPR057326">
    <property type="entry name" value="KR_dom"/>
</dbReference>
<comment type="caution">
    <text evidence="5">The sequence shown here is derived from an EMBL/GenBank/DDBJ whole genome shotgun (WGS) entry which is preliminary data.</text>
</comment>
<evidence type="ECO:0000256" key="3">
    <source>
        <dbReference type="RuleBase" id="RU000363"/>
    </source>
</evidence>
<dbReference type="SMART" id="SM00822">
    <property type="entry name" value="PKS_KR"/>
    <property type="match status" value="1"/>
</dbReference>
<proteinExistence type="inferred from homology"/>
<protein>
    <submittedName>
        <fullName evidence="5">Short-subunit dehydrogenase</fullName>
    </submittedName>
</protein>
<dbReference type="GO" id="GO:0016020">
    <property type="term" value="C:membrane"/>
    <property type="evidence" value="ECO:0007669"/>
    <property type="project" value="TreeGrafter"/>
</dbReference>
<evidence type="ECO:0000256" key="1">
    <source>
        <dbReference type="ARBA" id="ARBA00006484"/>
    </source>
</evidence>
<keyword evidence="2" id="KW-0560">Oxidoreductase</keyword>
<dbReference type="EMBL" id="JACHOP010000022">
    <property type="protein sequence ID" value="MBB5759371.1"/>
    <property type="molecule type" value="Genomic_DNA"/>
</dbReference>
<dbReference type="PRINTS" id="PR00081">
    <property type="entry name" value="GDHRDH"/>
</dbReference>
<sequence>MGPAGFVMAGRFVFSGRTALVTGAASGIGAALAQALAGRGCALALADRDGAGLAPVAASARAAGVAVSEHVIDLTDAAAVAALPAAVRAHHGGLQLLVNNAGVALAGRFEEADLDDVAWLMDVNLHAVMRLTHACLPLLRAEPQAQIVNLSSVFGIVAPAGQAAYAASKFAVRGFSEALAHEVAGTGLGVTLVHPGGVATRIARNARIPRGLDPGQAARGLAAFERLLTMDPKPVAAAILRGVEARAPRIVIGKDARRALLIQRLMPVRYWSLIRRAVGEG</sequence>
<organism evidence="5 6">
    <name type="scientific">Methylorubrum rhodinum</name>
    <dbReference type="NCBI Taxonomy" id="29428"/>
    <lineage>
        <taxon>Bacteria</taxon>
        <taxon>Pseudomonadati</taxon>
        <taxon>Pseudomonadota</taxon>
        <taxon>Alphaproteobacteria</taxon>
        <taxon>Hyphomicrobiales</taxon>
        <taxon>Methylobacteriaceae</taxon>
        <taxon>Methylorubrum</taxon>
    </lineage>
</organism>
<accession>A0A840ZR70</accession>
<dbReference type="PRINTS" id="PR00080">
    <property type="entry name" value="SDRFAMILY"/>
</dbReference>
<dbReference type="InterPro" id="IPR002347">
    <property type="entry name" value="SDR_fam"/>
</dbReference>
<dbReference type="InterPro" id="IPR020904">
    <property type="entry name" value="Sc_DH/Rdtase_CS"/>
</dbReference>